<gene>
    <name evidence="2" type="primary">Contig15712.g16742</name>
    <name evidence="2" type="ORF">STYLEM_14551</name>
</gene>
<protein>
    <submittedName>
        <fullName evidence="2">Uncharacterized protein</fullName>
    </submittedName>
</protein>
<organism evidence="2 3">
    <name type="scientific">Stylonychia lemnae</name>
    <name type="common">Ciliate</name>
    <dbReference type="NCBI Taxonomy" id="5949"/>
    <lineage>
        <taxon>Eukaryota</taxon>
        <taxon>Sar</taxon>
        <taxon>Alveolata</taxon>
        <taxon>Ciliophora</taxon>
        <taxon>Intramacronucleata</taxon>
        <taxon>Spirotrichea</taxon>
        <taxon>Stichotrichia</taxon>
        <taxon>Sporadotrichida</taxon>
        <taxon>Oxytrichidae</taxon>
        <taxon>Stylonychinae</taxon>
        <taxon>Stylonychia</taxon>
    </lineage>
</organism>
<keyword evidence="3" id="KW-1185">Reference proteome</keyword>
<reference evidence="2 3" key="1">
    <citation type="submission" date="2014-06" db="EMBL/GenBank/DDBJ databases">
        <authorList>
            <person name="Swart Estienne"/>
        </authorList>
    </citation>
    <scope>NUCLEOTIDE SEQUENCE [LARGE SCALE GENOMIC DNA]</scope>
    <source>
        <strain evidence="2 3">130c</strain>
    </source>
</reference>
<dbReference type="InParanoid" id="A0A078AXG2"/>
<evidence type="ECO:0000256" key="1">
    <source>
        <dbReference type="SAM" id="MobiDB-lite"/>
    </source>
</evidence>
<proteinExistence type="predicted"/>
<dbReference type="EMBL" id="CCKQ01013773">
    <property type="protein sequence ID" value="CDW85473.1"/>
    <property type="molecule type" value="Genomic_DNA"/>
</dbReference>
<evidence type="ECO:0000313" key="3">
    <source>
        <dbReference type="Proteomes" id="UP000039865"/>
    </source>
</evidence>
<feature type="compositionally biased region" description="Polar residues" evidence="1">
    <location>
        <begin position="149"/>
        <end position="160"/>
    </location>
</feature>
<feature type="region of interest" description="Disordered" evidence="1">
    <location>
        <begin position="139"/>
        <end position="178"/>
    </location>
</feature>
<accession>A0A078AXG2</accession>
<sequence>MIQIIENLQEQLREKDKLDKSVVNDYKVKSENLQKQLDAVNDQLEKVKLERDNSKDQNKKLVELFNKLEKKLNDKVTREEQLEEECLSLKESLQMMTVQVEKIEEGLERKVRDKDKQVKKLLQKIDMLEREKRMKEDMEEMEDLMNENSVLQDKTYQSLNDSQKIYDSSKSSSKKIKK</sequence>
<dbReference type="AlphaFoldDB" id="A0A078AXG2"/>
<dbReference type="Proteomes" id="UP000039865">
    <property type="component" value="Unassembled WGS sequence"/>
</dbReference>
<feature type="compositionally biased region" description="Low complexity" evidence="1">
    <location>
        <begin position="161"/>
        <end position="171"/>
    </location>
</feature>
<name>A0A078AXG2_STYLE</name>
<evidence type="ECO:0000313" key="2">
    <source>
        <dbReference type="EMBL" id="CDW85473.1"/>
    </source>
</evidence>